<reference evidence="2 3" key="1">
    <citation type="submission" date="2020-12" db="EMBL/GenBank/DDBJ databases">
        <title>Revised draft genomes of Rhodomicrobium vannielii ATCC 17100 and Rhodomicrobium udaipurense JA643.</title>
        <authorList>
            <person name="Conners E.M."/>
            <person name="Davenport E.J."/>
            <person name="Bose A."/>
        </authorList>
    </citation>
    <scope>NUCLEOTIDE SEQUENCE [LARGE SCALE GENOMIC DNA]</scope>
    <source>
        <strain evidence="2 3">JA643</strain>
    </source>
</reference>
<comment type="caution">
    <text evidence="2">The sequence shown here is derived from an EMBL/GenBank/DDBJ whole genome shotgun (WGS) entry which is preliminary data.</text>
</comment>
<gene>
    <name evidence="2" type="ORF">JDN41_16900</name>
</gene>
<feature type="signal peptide" evidence="1">
    <location>
        <begin position="1"/>
        <end position="21"/>
    </location>
</feature>
<protein>
    <submittedName>
        <fullName evidence="2">Uncharacterized protein</fullName>
    </submittedName>
</protein>
<feature type="chain" id="PRO_5034242910" evidence="1">
    <location>
        <begin position="22"/>
        <end position="147"/>
    </location>
</feature>
<proteinExistence type="predicted"/>
<dbReference type="EMBL" id="JAEMUK010000092">
    <property type="protein sequence ID" value="MBJ7545231.1"/>
    <property type="molecule type" value="Genomic_DNA"/>
</dbReference>
<keyword evidence="1" id="KW-0732">Signal</keyword>
<dbReference type="AlphaFoldDB" id="A0A8I1KLB0"/>
<dbReference type="Proteomes" id="UP000623250">
    <property type="component" value="Unassembled WGS sequence"/>
</dbReference>
<evidence type="ECO:0000313" key="2">
    <source>
        <dbReference type="EMBL" id="MBJ7545231.1"/>
    </source>
</evidence>
<name>A0A8I1KLB0_9HYPH</name>
<organism evidence="2 3">
    <name type="scientific">Rhodomicrobium udaipurense</name>
    <dbReference type="NCBI Taxonomy" id="1202716"/>
    <lineage>
        <taxon>Bacteria</taxon>
        <taxon>Pseudomonadati</taxon>
        <taxon>Pseudomonadota</taxon>
        <taxon>Alphaproteobacteria</taxon>
        <taxon>Hyphomicrobiales</taxon>
        <taxon>Hyphomicrobiaceae</taxon>
        <taxon>Rhodomicrobium</taxon>
    </lineage>
</organism>
<accession>A0A8I1KLB0</accession>
<keyword evidence="3" id="KW-1185">Reference proteome</keyword>
<sequence>MRFISAVAIVISLAFVNSAKAEPEAPPPGSGVEFEFKMRCSKISRIMAGKNIEKKNAVRYEIWSTLQILDHVHGGRPIQQMLPDMTQKEFEGIVQEVLAECRADPEAAYDETFAYVIQLVQQRRGIIDRAVDGRWPFGRGVRPKDWQ</sequence>
<dbReference type="RefSeq" id="WP_037241440.1">
    <property type="nucleotide sequence ID" value="NZ_JAEMUK010000092.1"/>
</dbReference>
<evidence type="ECO:0000313" key="3">
    <source>
        <dbReference type="Proteomes" id="UP000623250"/>
    </source>
</evidence>
<evidence type="ECO:0000256" key="1">
    <source>
        <dbReference type="SAM" id="SignalP"/>
    </source>
</evidence>